<dbReference type="Pfam" id="PF10000">
    <property type="entry name" value="ACT_3"/>
    <property type="match status" value="1"/>
</dbReference>
<dbReference type="Gene3D" id="3.30.2130.10">
    <property type="entry name" value="VC0802-like"/>
    <property type="match status" value="1"/>
</dbReference>
<dbReference type="PANTHER" id="PTHR39199:SF1">
    <property type="entry name" value="BLR5128 PROTEIN"/>
    <property type="match status" value="1"/>
</dbReference>
<accession>A0A7H0H3J6</accession>
<dbReference type="RefSeq" id="WP_187720248.1">
    <property type="nucleotide sequence ID" value="NZ_BAABBL010000007.1"/>
</dbReference>
<dbReference type="Pfam" id="PF13840">
    <property type="entry name" value="ACT_7"/>
    <property type="match status" value="1"/>
</dbReference>
<evidence type="ECO:0000259" key="1">
    <source>
        <dbReference type="Pfam" id="PF10000"/>
    </source>
</evidence>
<gene>
    <name evidence="3" type="ORF">H9L22_12700</name>
</gene>
<dbReference type="KEGG" id="tdf:H9L22_12700"/>
<name>A0A7H0H3J6_9ACTN</name>
<dbReference type="InterPro" id="IPR018717">
    <property type="entry name" value="DUF2241"/>
</dbReference>
<dbReference type="InterPro" id="IPR027795">
    <property type="entry name" value="CASTOR_ACT_dom"/>
</dbReference>
<organism evidence="3 4">
    <name type="scientific">Tessaracoccus defluvii</name>
    <dbReference type="NCBI Taxonomy" id="1285901"/>
    <lineage>
        <taxon>Bacteria</taxon>
        <taxon>Bacillati</taxon>
        <taxon>Actinomycetota</taxon>
        <taxon>Actinomycetes</taxon>
        <taxon>Propionibacteriales</taxon>
        <taxon>Propionibacteriaceae</taxon>
        <taxon>Tessaracoccus</taxon>
    </lineage>
</organism>
<dbReference type="SUPFAM" id="SSF55021">
    <property type="entry name" value="ACT-like"/>
    <property type="match status" value="2"/>
</dbReference>
<reference evidence="3 4" key="1">
    <citation type="submission" date="2020-08" db="EMBL/GenBank/DDBJ databases">
        <title>Genome sequence of Tessaracoccus defluvii JCM 17540T.</title>
        <authorList>
            <person name="Hyun D.-W."/>
            <person name="Bae J.-W."/>
        </authorList>
    </citation>
    <scope>NUCLEOTIDE SEQUENCE [LARGE SCALE GENOMIC DNA]</scope>
    <source>
        <strain evidence="3 4">JCM 17540</strain>
    </source>
</reference>
<proteinExistence type="predicted"/>
<dbReference type="InterPro" id="IPR045865">
    <property type="entry name" value="ACT-like_dom_sf"/>
</dbReference>
<protein>
    <submittedName>
        <fullName evidence="3">ACT domain-containing protein</fullName>
    </submittedName>
</protein>
<evidence type="ECO:0000313" key="4">
    <source>
        <dbReference type="Proteomes" id="UP000516117"/>
    </source>
</evidence>
<feature type="domain" description="CASTOR ACT" evidence="2">
    <location>
        <begin position="65"/>
        <end position="122"/>
    </location>
</feature>
<dbReference type="PANTHER" id="PTHR39199">
    <property type="entry name" value="BLR5128 PROTEIN"/>
    <property type="match status" value="1"/>
</dbReference>
<dbReference type="Proteomes" id="UP000516117">
    <property type="component" value="Chromosome"/>
</dbReference>
<dbReference type="AlphaFoldDB" id="A0A7H0H3J6"/>
<evidence type="ECO:0000259" key="2">
    <source>
        <dbReference type="Pfam" id="PF13840"/>
    </source>
</evidence>
<dbReference type="EMBL" id="CP060789">
    <property type="protein sequence ID" value="QNP55112.1"/>
    <property type="molecule type" value="Genomic_DNA"/>
</dbReference>
<keyword evidence="4" id="KW-1185">Reference proteome</keyword>
<evidence type="ECO:0000313" key="3">
    <source>
        <dbReference type="EMBL" id="QNP55112.1"/>
    </source>
</evidence>
<sequence>MPAIADLDLLLRSLSPAVRDGDYVFVCTDRDLPAVARITESEGTTLVLPRAVADAEGLAYDAVFGWITLEVHSSLEAVGLTAAVSTTLAQAGISCNMLAGYFHDHLLVPVDRLDDALSLLRRLAG</sequence>
<feature type="domain" description="DUF2241" evidence="1">
    <location>
        <begin position="3"/>
        <end position="64"/>
    </location>
</feature>